<dbReference type="Pfam" id="PF00397">
    <property type="entry name" value="WW"/>
    <property type="match status" value="4"/>
</dbReference>
<comment type="caution">
    <text evidence="12">The sequence shown here is derived from an EMBL/GenBank/DDBJ whole genome shotgun (WGS) entry which is preliminary data.</text>
</comment>
<feature type="region of interest" description="Disordered" evidence="8">
    <location>
        <begin position="148"/>
        <end position="203"/>
    </location>
</feature>
<dbReference type="FunFam" id="2.20.70.10:FF:000017">
    <property type="entry name" value="E3 ubiquitin-protein ligase"/>
    <property type="match status" value="1"/>
</dbReference>
<proteinExistence type="predicted"/>
<dbReference type="PROSITE" id="PS50020">
    <property type="entry name" value="WW_DOMAIN_2"/>
    <property type="match status" value="4"/>
</dbReference>
<keyword evidence="6 7" id="KW-0833">Ubl conjugation pathway</keyword>
<keyword evidence="5" id="KW-0677">Repeat</keyword>
<dbReference type="GO" id="GO:0005737">
    <property type="term" value="C:cytoplasm"/>
    <property type="evidence" value="ECO:0007669"/>
    <property type="project" value="TreeGrafter"/>
</dbReference>
<dbReference type="PROSITE" id="PS01159">
    <property type="entry name" value="WW_DOMAIN_1"/>
    <property type="match status" value="4"/>
</dbReference>
<feature type="domain" description="WW" evidence="10">
    <location>
        <begin position="224"/>
        <end position="257"/>
    </location>
</feature>
<feature type="domain" description="WW" evidence="10">
    <location>
        <begin position="376"/>
        <end position="409"/>
    </location>
</feature>
<dbReference type="SUPFAM" id="SSF51045">
    <property type="entry name" value="WW domain"/>
    <property type="match status" value="4"/>
</dbReference>
<evidence type="ECO:0000256" key="6">
    <source>
        <dbReference type="ARBA" id="ARBA00022786"/>
    </source>
</evidence>
<dbReference type="InterPro" id="IPR036020">
    <property type="entry name" value="WW_dom_sf"/>
</dbReference>
<organism evidence="12 13">
    <name type="scientific">Bugula neritina</name>
    <name type="common">Brown bryozoan</name>
    <name type="synonym">Sertularia neritina</name>
    <dbReference type="NCBI Taxonomy" id="10212"/>
    <lineage>
        <taxon>Eukaryota</taxon>
        <taxon>Metazoa</taxon>
        <taxon>Spiralia</taxon>
        <taxon>Lophotrochozoa</taxon>
        <taxon>Bryozoa</taxon>
        <taxon>Gymnolaemata</taxon>
        <taxon>Cheilostomatida</taxon>
        <taxon>Flustrina</taxon>
        <taxon>Buguloidea</taxon>
        <taxon>Bugulidae</taxon>
        <taxon>Bugula</taxon>
    </lineage>
</organism>
<evidence type="ECO:0000256" key="4">
    <source>
        <dbReference type="ARBA" id="ARBA00022679"/>
    </source>
</evidence>
<sequence length="520" mass="59601">MYQKATVSISNKLKEDDDLLILIDIERANNLAKKDTFGLSDPYVIVSLYMGGLFEGEYKTATKKKTLNPEWNDKIKARIKGRHINNSYIRFEVFDANKVTRDDFLGQVEINVKHIPHHNSRPAQSYLLRPRTYKSRVRGHLVLKVCSSRAQPTEEVEETESNVSDEDPDSSGESWDMIGEPSTSVTDDSEPLPPGWSTGTDAEGRTFYIDHTNQRTQWDRPNATQLPDGWEERIDANGRTFYVDHHNHITQWELPTEAVRRTADDVERMRRQATEMFLTTRHQISDEGESRPTSGASRASISSSSSNSTLTSDQVLEELEPLPAGWSMSKTESGRPFFIDHNNRVTTWEDPRTSGKTNESTNNMPTMSVKSTDDLGPLPSGWEERTHADGRTFYINHVLRTTQWEDPRLAKLGGPAVKYNRDYQQKFNYFRSTLRKPDNLPNKVDIKVKRSDLLETSFQAIMTRKDATILKTRLWIEFDGEKGLDYGGVSREWFICSLRKCSTHIMDFLKTQLSTTTLFK</sequence>
<dbReference type="SMART" id="SM00456">
    <property type="entry name" value="WW"/>
    <property type="match status" value="4"/>
</dbReference>
<dbReference type="EC" id="2.3.2.26" evidence="3"/>
<name>A0A7J7IW25_BUGNE</name>
<evidence type="ECO:0000313" key="12">
    <source>
        <dbReference type="EMBL" id="KAF6018040.1"/>
    </source>
</evidence>
<dbReference type="InterPro" id="IPR000569">
    <property type="entry name" value="HECT_dom"/>
</dbReference>
<dbReference type="InterPro" id="IPR050409">
    <property type="entry name" value="E3_ubiq-protein_ligase"/>
</dbReference>
<feature type="domain" description="HECT" evidence="11">
    <location>
        <begin position="466"/>
        <end position="495"/>
    </location>
</feature>
<dbReference type="InterPro" id="IPR035892">
    <property type="entry name" value="C2_domain_sf"/>
</dbReference>
<dbReference type="Proteomes" id="UP000593567">
    <property type="component" value="Unassembled WGS sequence"/>
</dbReference>
<evidence type="ECO:0000256" key="3">
    <source>
        <dbReference type="ARBA" id="ARBA00012485"/>
    </source>
</evidence>
<evidence type="ECO:0000256" key="7">
    <source>
        <dbReference type="PROSITE-ProRule" id="PRU00104"/>
    </source>
</evidence>
<dbReference type="SUPFAM" id="SSF49562">
    <property type="entry name" value="C2 domain (Calcium/lipid-binding domain, CaLB)"/>
    <property type="match status" value="1"/>
</dbReference>
<feature type="compositionally biased region" description="Polar residues" evidence="8">
    <location>
        <begin position="354"/>
        <end position="370"/>
    </location>
</feature>
<evidence type="ECO:0000256" key="5">
    <source>
        <dbReference type="ARBA" id="ARBA00022737"/>
    </source>
</evidence>
<evidence type="ECO:0000259" key="10">
    <source>
        <dbReference type="PROSITE" id="PS50020"/>
    </source>
</evidence>
<dbReference type="InterPro" id="IPR001202">
    <property type="entry name" value="WW_dom"/>
</dbReference>
<feature type="compositionally biased region" description="Basic and acidic residues" evidence="8">
    <location>
        <begin position="341"/>
        <end position="353"/>
    </location>
</feature>
<dbReference type="SUPFAM" id="SSF56204">
    <property type="entry name" value="Hect, E3 ligase catalytic domain"/>
    <property type="match status" value="1"/>
</dbReference>
<comment type="pathway">
    <text evidence="2">Protein modification; protein ubiquitination.</text>
</comment>
<evidence type="ECO:0000313" key="13">
    <source>
        <dbReference type="Proteomes" id="UP000593567"/>
    </source>
</evidence>
<keyword evidence="13" id="KW-1185">Reference proteome</keyword>
<dbReference type="InterPro" id="IPR035983">
    <property type="entry name" value="Hect_E3_ubiquitin_ligase"/>
</dbReference>
<feature type="compositionally biased region" description="Acidic residues" evidence="8">
    <location>
        <begin position="154"/>
        <end position="170"/>
    </location>
</feature>
<feature type="domain" description="C2" evidence="9">
    <location>
        <begin position="3"/>
        <end position="126"/>
    </location>
</feature>
<gene>
    <name evidence="12" type="ORF">EB796_023653</name>
</gene>
<dbReference type="GO" id="GO:0016567">
    <property type="term" value="P:protein ubiquitination"/>
    <property type="evidence" value="ECO:0007669"/>
    <property type="project" value="UniProtKB-UniPathway"/>
</dbReference>
<dbReference type="PROSITE" id="PS50237">
    <property type="entry name" value="HECT"/>
    <property type="match status" value="1"/>
</dbReference>
<feature type="compositionally biased region" description="Low complexity" evidence="8">
    <location>
        <begin position="293"/>
        <end position="312"/>
    </location>
</feature>
<dbReference type="InterPro" id="IPR000008">
    <property type="entry name" value="C2_dom"/>
</dbReference>
<dbReference type="GO" id="GO:0006511">
    <property type="term" value="P:ubiquitin-dependent protein catabolic process"/>
    <property type="evidence" value="ECO:0007669"/>
    <property type="project" value="TreeGrafter"/>
</dbReference>
<dbReference type="OrthoDB" id="423283at2759"/>
<dbReference type="PROSITE" id="PS50004">
    <property type="entry name" value="C2"/>
    <property type="match status" value="1"/>
</dbReference>
<comment type="caution">
    <text evidence="7">Lacks conserved residue(s) required for the propagation of feature annotation.</text>
</comment>
<keyword evidence="4" id="KW-0808">Transferase</keyword>
<dbReference type="UniPathway" id="UPA00143"/>
<feature type="region of interest" description="Disordered" evidence="8">
    <location>
        <begin position="279"/>
        <end position="376"/>
    </location>
</feature>
<dbReference type="SMART" id="SM00239">
    <property type="entry name" value="C2"/>
    <property type="match status" value="1"/>
</dbReference>
<dbReference type="EMBL" id="VXIV02003345">
    <property type="protein sequence ID" value="KAF6018040.1"/>
    <property type="molecule type" value="Genomic_DNA"/>
</dbReference>
<evidence type="ECO:0000259" key="9">
    <source>
        <dbReference type="PROSITE" id="PS50004"/>
    </source>
</evidence>
<reference evidence="12" key="1">
    <citation type="submission" date="2020-06" db="EMBL/GenBank/DDBJ databases">
        <title>Draft genome of Bugula neritina, a colonial animal packing powerful symbionts and potential medicines.</title>
        <authorList>
            <person name="Rayko M."/>
        </authorList>
    </citation>
    <scope>NUCLEOTIDE SEQUENCE [LARGE SCALE GENOMIC DNA]</scope>
    <source>
        <strain evidence="12">Kwan_BN1</strain>
    </source>
</reference>
<dbReference type="PANTHER" id="PTHR11254">
    <property type="entry name" value="HECT DOMAIN UBIQUITIN-PROTEIN LIGASE"/>
    <property type="match status" value="1"/>
</dbReference>
<dbReference type="PANTHER" id="PTHR11254:SF440">
    <property type="entry name" value="E3 UBIQUITIN-PROTEIN LIGASE NEDD-4"/>
    <property type="match status" value="1"/>
</dbReference>
<evidence type="ECO:0000256" key="2">
    <source>
        <dbReference type="ARBA" id="ARBA00004906"/>
    </source>
</evidence>
<dbReference type="CDD" id="cd00201">
    <property type="entry name" value="WW"/>
    <property type="match status" value="4"/>
</dbReference>
<feature type="domain" description="WW" evidence="10">
    <location>
        <begin position="320"/>
        <end position="353"/>
    </location>
</feature>
<evidence type="ECO:0000256" key="1">
    <source>
        <dbReference type="ARBA" id="ARBA00000885"/>
    </source>
</evidence>
<accession>A0A7J7IW25</accession>
<dbReference type="Gene3D" id="3.90.1750.10">
    <property type="entry name" value="Hect, E3 ligase catalytic domains"/>
    <property type="match status" value="1"/>
</dbReference>
<dbReference type="GO" id="GO:0048814">
    <property type="term" value="P:regulation of dendrite morphogenesis"/>
    <property type="evidence" value="ECO:0007669"/>
    <property type="project" value="TreeGrafter"/>
</dbReference>
<evidence type="ECO:0000259" key="11">
    <source>
        <dbReference type="PROSITE" id="PS50237"/>
    </source>
</evidence>
<feature type="domain" description="WW" evidence="10">
    <location>
        <begin position="190"/>
        <end position="223"/>
    </location>
</feature>
<evidence type="ECO:0000256" key="8">
    <source>
        <dbReference type="SAM" id="MobiDB-lite"/>
    </source>
</evidence>
<dbReference type="Gene3D" id="2.60.40.150">
    <property type="entry name" value="C2 domain"/>
    <property type="match status" value="1"/>
</dbReference>
<dbReference type="GO" id="GO:0061630">
    <property type="term" value="F:ubiquitin protein ligase activity"/>
    <property type="evidence" value="ECO:0007669"/>
    <property type="project" value="UniProtKB-EC"/>
</dbReference>
<dbReference type="AlphaFoldDB" id="A0A7J7IW25"/>
<dbReference type="Pfam" id="PF00168">
    <property type="entry name" value="C2"/>
    <property type="match status" value="1"/>
</dbReference>
<comment type="catalytic activity">
    <reaction evidence="1">
        <text>S-ubiquitinyl-[E2 ubiquitin-conjugating enzyme]-L-cysteine + [acceptor protein]-L-lysine = [E2 ubiquitin-conjugating enzyme]-L-cysteine + N(6)-ubiquitinyl-[acceptor protein]-L-lysine.</text>
        <dbReference type="EC" id="2.3.2.26"/>
    </reaction>
</comment>
<protein>
    <recommendedName>
        <fullName evidence="3">HECT-type E3 ubiquitin transferase</fullName>
        <ecNumber evidence="3">2.3.2.26</ecNumber>
    </recommendedName>
</protein>
<dbReference type="Gene3D" id="2.20.70.10">
    <property type="match status" value="4"/>
</dbReference>